<accession>A0A9P6G772</accession>
<dbReference type="AlphaFoldDB" id="A0A9P6G772"/>
<keyword evidence="3" id="KW-1185">Reference proteome</keyword>
<reference evidence="2" key="1">
    <citation type="journal article" date="2020" name="Mol. Plant Microbe Interact.">
        <title>Genome Sequence of the Biocontrol Agent Coniothyrium minitans strain Conio (IMI 134523).</title>
        <authorList>
            <person name="Patel D."/>
            <person name="Shittu T.A."/>
            <person name="Baroncelli R."/>
            <person name="Muthumeenakshi S."/>
            <person name="Osborne T.H."/>
            <person name="Janganan T.K."/>
            <person name="Sreenivasaprasad S."/>
        </authorList>
    </citation>
    <scope>NUCLEOTIDE SEQUENCE</scope>
    <source>
        <strain evidence="2">Conio</strain>
    </source>
</reference>
<feature type="transmembrane region" description="Helical" evidence="1">
    <location>
        <begin position="96"/>
        <end position="121"/>
    </location>
</feature>
<feature type="transmembrane region" description="Helical" evidence="1">
    <location>
        <begin position="141"/>
        <end position="162"/>
    </location>
</feature>
<sequence length="382" mass="41318">MRLISTLFRSLQQAPAQLPLYWCLCFIAVVSFIASSALSLTSATSATRLLFALLALLTTATVQKVHGIGARRHSSRPEARKLRHCFRGTTKGQSDFVRAFLVGAVAINHLLLLGSCFIQGGHHGRRASYPMLIASFHIRMLPVYIVLMLPLIAFEVGFQSTAPQAHTLRDSGSDGSVVRTARITALLLLLLFIAHLVLICQMHSTYPLHAHGLYKMAYAPDNRKPWDSALTTVTLLLSCGASFASCFQLVSSISPDNTSGWTSPLRVGYLIAPLFATASGLGAVFLHRRGCKIPLNSGQLVCGAIMSISQLLCLVLPAAILTRWIVNLGQGTAFLDAFQIALLAGAVLLPMYFIQTGGDDWLGGLVLLASYILYAISTWFSS</sequence>
<feature type="transmembrane region" description="Helical" evidence="1">
    <location>
        <begin position="183"/>
        <end position="206"/>
    </location>
</feature>
<dbReference type="Proteomes" id="UP000756921">
    <property type="component" value="Unassembled WGS sequence"/>
</dbReference>
<evidence type="ECO:0000256" key="1">
    <source>
        <dbReference type="SAM" id="Phobius"/>
    </source>
</evidence>
<gene>
    <name evidence="2" type="ORF">PMIN01_11711</name>
</gene>
<feature type="transmembrane region" description="Helical" evidence="1">
    <location>
        <begin position="20"/>
        <end position="40"/>
    </location>
</feature>
<evidence type="ECO:0000313" key="3">
    <source>
        <dbReference type="Proteomes" id="UP000756921"/>
    </source>
</evidence>
<name>A0A9P6G772_9PLEO</name>
<organism evidence="2 3">
    <name type="scientific">Paraphaeosphaeria minitans</name>
    <dbReference type="NCBI Taxonomy" id="565426"/>
    <lineage>
        <taxon>Eukaryota</taxon>
        <taxon>Fungi</taxon>
        <taxon>Dikarya</taxon>
        <taxon>Ascomycota</taxon>
        <taxon>Pezizomycotina</taxon>
        <taxon>Dothideomycetes</taxon>
        <taxon>Pleosporomycetidae</taxon>
        <taxon>Pleosporales</taxon>
        <taxon>Massarineae</taxon>
        <taxon>Didymosphaeriaceae</taxon>
        <taxon>Paraphaeosphaeria</taxon>
    </lineage>
</organism>
<keyword evidence="1" id="KW-1133">Transmembrane helix</keyword>
<feature type="transmembrane region" description="Helical" evidence="1">
    <location>
        <begin position="361"/>
        <end position="380"/>
    </location>
</feature>
<dbReference type="OrthoDB" id="3715800at2759"/>
<keyword evidence="1" id="KW-0472">Membrane</keyword>
<evidence type="ECO:0000313" key="2">
    <source>
        <dbReference type="EMBL" id="KAF9729778.1"/>
    </source>
</evidence>
<feature type="transmembrane region" description="Helical" evidence="1">
    <location>
        <begin position="267"/>
        <end position="286"/>
    </location>
</feature>
<dbReference type="EMBL" id="WJXW01000015">
    <property type="protein sequence ID" value="KAF9729778.1"/>
    <property type="molecule type" value="Genomic_DNA"/>
</dbReference>
<keyword evidence="1" id="KW-0812">Transmembrane</keyword>
<feature type="transmembrane region" description="Helical" evidence="1">
    <location>
        <begin position="298"/>
        <end position="321"/>
    </location>
</feature>
<protein>
    <submittedName>
        <fullName evidence="2">Vacuolar calcium ion transporter 2</fullName>
    </submittedName>
</protein>
<feature type="transmembrane region" description="Helical" evidence="1">
    <location>
        <begin position="333"/>
        <end position="355"/>
    </location>
</feature>
<comment type="caution">
    <text evidence="2">The sequence shown here is derived from an EMBL/GenBank/DDBJ whole genome shotgun (WGS) entry which is preliminary data.</text>
</comment>
<proteinExistence type="predicted"/>
<feature type="transmembrane region" description="Helical" evidence="1">
    <location>
        <begin position="226"/>
        <end position="247"/>
    </location>
</feature>